<sequence>MRFLRTDENINKKFIQHNDYKNYKTHYQCSRCLSFDVDKQGAYSSYTFRETILTCNDCHLSGSLYKRCKEDVDE</sequence>
<organism evidence="1">
    <name type="scientific">Staphylococcus aureus</name>
    <dbReference type="NCBI Taxonomy" id="1280"/>
    <lineage>
        <taxon>Bacteria</taxon>
        <taxon>Bacillati</taxon>
        <taxon>Bacillota</taxon>
        <taxon>Bacilli</taxon>
        <taxon>Bacillales</taxon>
        <taxon>Staphylococcaceae</taxon>
        <taxon>Staphylococcus</taxon>
    </lineage>
</organism>
<proteinExistence type="predicted"/>
<dbReference type="AlphaFoldDB" id="D2J886"/>
<reference evidence="1" key="2">
    <citation type="submission" date="2009-12" db="EMBL/GenBank/DDBJ databases">
        <authorList>
            <person name="Summers A.O."/>
            <person name="Shearer J."/>
            <person name="Wireman J."/>
        </authorList>
    </citation>
    <scope>NUCLEOTIDE SEQUENCE</scope>
    <source>
        <strain evidence="1">Y74T</strain>
        <plasmid evidence="1">pWBG758</plasmid>
    </source>
</reference>
<geneLocation type="plasmid" evidence="1">
    <name>pWBG758</name>
</geneLocation>
<protein>
    <submittedName>
        <fullName evidence="1">Uncharacterized protein</fullName>
    </submittedName>
</protein>
<name>D2J886_STAAU</name>
<evidence type="ECO:0000313" key="1">
    <source>
        <dbReference type="EMBL" id="ACZ58986.1"/>
    </source>
</evidence>
<accession>D2J886</accession>
<keyword evidence="1" id="KW-0614">Plasmid</keyword>
<gene>
    <name evidence="1" type="ORF">SAP040A_004</name>
</gene>
<reference evidence="1" key="1">
    <citation type="submission" date="2009-08" db="EMBL/GenBank/DDBJ databases">
        <authorList>
            <person name="Gill J."/>
            <person name="Borman J."/>
            <person name="Shetty J."/>
            <person name="Hostetler J."/>
            <person name="Durkin S."/>
            <person name="Montgomery B."/>
        </authorList>
    </citation>
    <scope>NUCLEOTIDE SEQUENCE</scope>
    <source>
        <strain evidence="1">Y74T</strain>
        <plasmid evidence="1">pWBG758</plasmid>
    </source>
</reference>
<dbReference type="EMBL" id="GQ900400">
    <property type="protein sequence ID" value="ACZ58986.1"/>
    <property type="molecule type" value="Genomic_DNA"/>
</dbReference>